<evidence type="ECO:0000256" key="2">
    <source>
        <dbReference type="ARBA" id="ARBA00009347"/>
    </source>
</evidence>
<dbReference type="AlphaFoldDB" id="A0A246RF47"/>
<dbReference type="GO" id="GO:0050660">
    <property type="term" value="F:flavin adenine dinucleotide binding"/>
    <property type="evidence" value="ECO:0007669"/>
    <property type="project" value="InterPro"/>
</dbReference>
<gene>
    <name evidence="9" type="ORF">B5D80_26885</name>
</gene>
<organism evidence="9 10">
    <name type="scientific">Micromonospora wenchangensis</name>
    <dbReference type="NCBI Taxonomy" id="1185415"/>
    <lineage>
        <taxon>Bacteria</taxon>
        <taxon>Bacillati</taxon>
        <taxon>Actinomycetota</taxon>
        <taxon>Actinomycetes</taxon>
        <taxon>Micromonosporales</taxon>
        <taxon>Micromonosporaceae</taxon>
        <taxon>Micromonospora</taxon>
    </lineage>
</organism>
<dbReference type="Gene3D" id="1.20.140.10">
    <property type="entry name" value="Butyryl-CoA Dehydrogenase, subunit A, domain 3"/>
    <property type="match status" value="1"/>
</dbReference>
<evidence type="ECO:0000259" key="7">
    <source>
        <dbReference type="Pfam" id="PF02770"/>
    </source>
</evidence>
<dbReference type="GO" id="GO:0003995">
    <property type="term" value="F:acyl-CoA dehydrogenase activity"/>
    <property type="evidence" value="ECO:0007669"/>
    <property type="project" value="TreeGrafter"/>
</dbReference>
<name>A0A246RF47_9ACTN</name>
<dbReference type="InterPro" id="IPR006091">
    <property type="entry name" value="Acyl-CoA_Oxase/DH_mid-dom"/>
</dbReference>
<proteinExistence type="inferred from homology"/>
<accession>A0A246RF47</accession>
<dbReference type="InterPro" id="IPR009075">
    <property type="entry name" value="AcylCo_DH/oxidase_C"/>
</dbReference>
<dbReference type="Pfam" id="PF02770">
    <property type="entry name" value="Acyl-CoA_dh_M"/>
    <property type="match status" value="1"/>
</dbReference>
<evidence type="ECO:0000313" key="10">
    <source>
        <dbReference type="Proteomes" id="UP000197174"/>
    </source>
</evidence>
<keyword evidence="10" id="KW-1185">Reference proteome</keyword>
<dbReference type="RefSeq" id="WP_088646732.1">
    <property type="nucleotide sequence ID" value="NZ_CBDRBW010000010.1"/>
</dbReference>
<dbReference type="Proteomes" id="UP000197174">
    <property type="component" value="Unassembled WGS sequence"/>
</dbReference>
<evidence type="ECO:0000259" key="8">
    <source>
        <dbReference type="Pfam" id="PF02771"/>
    </source>
</evidence>
<dbReference type="EMBL" id="MZMV01000063">
    <property type="protein sequence ID" value="OWV01335.1"/>
    <property type="molecule type" value="Genomic_DNA"/>
</dbReference>
<dbReference type="InterPro" id="IPR037069">
    <property type="entry name" value="AcylCoA_DH/ox_N_sf"/>
</dbReference>
<dbReference type="InterPro" id="IPR036250">
    <property type="entry name" value="AcylCo_DH-like_C"/>
</dbReference>
<comment type="cofactor">
    <cofactor evidence="1 5">
        <name>FAD</name>
        <dbReference type="ChEBI" id="CHEBI:57692"/>
    </cofactor>
</comment>
<comment type="caution">
    <text evidence="9">The sequence shown here is derived from an EMBL/GenBank/DDBJ whole genome shotgun (WGS) entry which is preliminary data.</text>
</comment>
<dbReference type="Pfam" id="PF02771">
    <property type="entry name" value="Acyl-CoA_dh_N"/>
    <property type="match status" value="1"/>
</dbReference>
<dbReference type="InterPro" id="IPR046373">
    <property type="entry name" value="Acyl-CoA_Oxase/DH_mid-dom_sf"/>
</dbReference>
<dbReference type="InterPro" id="IPR013786">
    <property type="entry name" value="AcylCoA_DH/ox_N"/>
</dbReference>
<keyword evidence="5" id="KW-0560">Oxidoreductase</keyword>
<dbReference type="Pfam" id="PF00441">
    <property type="entry name" value="Acyl-CoA_dh_1"/>
    <property type="match status" value="1"/>
</dbReference>
<dbReference type="CDD" id="cd00567">
    <property type="entry name" value="ACAD"/>
    <property type="match status" value="1"/>
</dbReference>
<sequence>MQITWTGEQHARRERFRRFAATTVAPGTAERDRAGVFDTKSWQALADEGFWTAHLPREHGGDGGTLWDFLAGLEGLAQGADDSGFVLSAVAHAGLLHVLCEHGTPEQRRRLLPALAGGAVGATAATEPAGGSHVAAVGTRARVHGVDDWRLTGHKAHITNAPVADHLLIVGRLDGIGTRDITLFVLDRDRPGVDTGIAEDLLGQRTSPTGPIILDGVPVGPADVVGPPGDGLATLYSFLAFDRLMYGVVVAAQLEALLPVVLRRCAERRAFGVPIGEHEFIQDKVVGIRITIESARHLAYAAADALVRGDDSYSALASCAKLAASEGAVRSTVELVQIFGHAGYDRTGGIERHLRDAVAIRIAGGTTEMQKKNIYKDVVRRYAAPVDTPAVPA</sequence>
<protein>
    <submittedName>
        <fullName evidence="9">Isovaleryl-CoA dehydrogenase</fullName>
    </submittedName>
</protein>
<evidence type="ECO:0000256" key="4">
    <source>
        <dbReference type="ARBA" id="ARBA00022827"/>
    </source>
</evidence>
<feature type="domain" description="Acyl-CoA dehydrogenase/oxidase N-terminal" evidence="8">
    <location>
        <begin position="7"/>
        <end position="118"/>
    </location>
</feature>
<dbReference type="PANTHER" id="PTHR43884:SF12">
    <property type="entry name" value="ISOVALERYL-COA DEHYDROGENASE, MITOCHONDRIAL-RELATED"/>
    <property type="match status" value="1"/>
</dbReference>
<dbReference type="Gene3D" id="1.10.540.10">
    <property type="entry name" value="Acyl-CoA dehydrogenase/oxidase, N-terminal domain"/>
    <property type="match status" value="1"/>
</dbReference>
<dbReference type="SUPFAM" id="SSF47203">
    <property type="entry name" value="Acyl-CoA dehydrogenase C-terminal domain-like"/>
    <property type="match status" value="1"/>
</dbReference>
<evidence type="ECO:0000259" key="6">
    <source>
        <dbReference type="Pfam" id="PF00441"/>
    </source>
</evidence>
<dbReference type="SUPFAM" id="SSF56645">
    <property type="entry name" value="Acyl-CoA dehydrogenase NM domain-like"/>
    <property type="match status" value="1"/>
</dbReference>
<dbReference type="OrthoDB" id="3398889at2"/>
<keyword evidence="4 5" id="KW-0274">FAD</keyword>
<reference evidence="9 10" key="1">
    <citation type="submission" date="2017-03" db="EMBL/GenBank/DDBJ databases">
        <title>Whole genome sequence of Micromonospora wenchangensis, isolated from mangrove soil.</title>
        <authorList>
            <person name="Yang H."/>
        </authorList>
    </citation>
    <scope>NUCLEOTIDE SEQUENCE [LARGE SCALE GENOMIC DNA]</scope>
    <source>
        <strain evidence="9 10">CCTCC AA 2012002</strain>
    </source>
</reference>
<evidence type="ECO:0000256" key="5">
    <source>
        <dbReference type="RuleBase" id="RU362125"/>
    </source>
</evidence>
<feature type="domain" description="Acyl-CoA oxidase/dehydrogenase middle" evidence="7">
    <location>
        <begin position="122"/>
        <end position="217"/>
    </location>
</feature>
<dbReference type="Gene3D" id="2.40.110.10">
    <property type="entry name" value="Butyryl-CoA Dehydrogenase, subunit A, domain 2"/>
    <property type="match status" value="1"/>
</dbReference>
<dbReference type="InterPro" id="IPR009100">
    <property type="entry name" value="AcylCoA_DH/oxidase_NM_dom_sf"/>
</dbReference>
<dbReference type="PANTHER" id="PTHR43884">
    <property type="entry name" value="ACYL-COA DEHYDROGENASE"/>
    <property type="match status" value="1"/>
</dbReference>
<keyword evidence="3 5" id="KW-0285">Flavoprotein</keyword>
<evidence type="ECO:0000256" key="1">
    <source>
        <dbReference type="ARBA" id="ARBA00001974"/>
    </source>
</evidence>
<comment type="similarity">
    <text evidence="2 5">Belongs to the acyl-CoA dehydrogenase family.</text>
</comment>
<evidence type="ECO:0000256" key="3">
    <source>
        <dbReference type="ARBA" id="ARBA00022630"/>
    </source>
</evidence>
<feature type="domain" description="Acyl-CoA dehydrogenase/oxidase C-terminal" evidence="6">
    <location>
        <begin position="229"/>
        <end position="377"/>
    </location>
</feature>
<evidence type="ECO:0000313" key="9">
    <source>
        <dbReference type="EMBL" id="OWV01335.1"/>
    </source>
</evidence>